<reference evidence="1 2" key="1">
    <citation type="submission" date="2014-04" db="EMBL/GenBank/DDBJ databases">
        <authorList>
            <consortium name="DOE Joint Genome Institute"/>
            <person name="Kuo A."/>
            <person name="Kohler A."/>
            <person name="Jargeat P."/>
            <person name="Nagy L.G."/>
            <person name="Floudas D."/>
            <person name="Copeland A."/>
            <person name="Barry K.W."/>
            <person name="Cichocki N."/>
            <person name="Veneault-Fourrey C."/>
            <person name="LaButti K."/>
            <person name="Lindquist E.A."/>
            <person name="Lipzen A."/>
            <person name="Lundell T."/>
            <person name="Morin E."/>
            <person name="Murat C."/>
            <person name="Sun H."/>
            <person name="Tunlid A."/>
            <person name="Henrissat B."/>
            <person name="Grigoriev I.V."/>
            <person name="Hibbett D.S."/>
            <person name="Martin F."/>
            <person name="Nordberg H.P."/>
            <person name="Cantor M.N."/>
            <person name="Hua S.X."/>
        </authorList>
    </citation>
    <scope>NUCLEOTIDE SEQUENCE [LARGE SCALE GENOMIC DNA]</scope>
    <source>
        <strain evidence="1 2">Ve08.2h10</strain>
    </source>
</reference>
<organism evidence="1 2">
    <name type="scientific">Paxillus rubicundulus Ve08.2h10</name>
    <dbReference type="NCBI Taxonomy" id="930991"/>
    <lineage>
        <taxon>Eukaryota</taxon>
        <taxon>Fungi</taxon>
        <taxon>Dikarya</taxon>
        <taxon>Basidiomycota</taxon>
        <taxon>Agaricomycotina</taxon>
        <taxon>Agaricomycetes</taxon>
        <taxon>Agaricomycetidae</taxon>
        <taxon>Boletales</taxon>
        <taxon>Paxilineae</taxon>
        <taxon>Paxillaceae</taxon>
        <taxon>Paxillus</taxon>
    </lineage>
</organism>
<keyword evidence="2" id="KW-1185">Reference proteome</keyword>
<reference evidence="2" key="2">
    <citation type="submission" date="2015-01" db="EMBL/GenBank/DDBJ databases">
        <title>Evolutionary Origins and Diversification of the Mycorrhizal Mutualists.</title>
        <authorList>
            <consortium name="DOE Joint Genome Institute"/>
            <consortium name="Mycorrhizal Genomics Consortium"/>
            <person name="Kohler A."/>
            <person name="Kuo A."/>
            <person name="Nagy L.G."/>
            <person name="Floudas D."/>
            <person name="Copeland A."/>
            <person name="Barry K.W."/>
            <person name="Cichocki N."/>
            <person name="Veneault-Fourrey C."/>
            <person name="LaButti K."/>
            <person name="Lindquist E.A."/>
            <person name="Lipzen A."/>
            <person name="Lundell T."/>
            <person name="Morin E."/>
            <person name="Murat C."/>
            <person name="Riley R."/>
            <person name="Ohm R."/>
            <person name="Sun H."/>
            <person name="Tunlid A."/>
            <person name="Henrissat B."/>
            <person name="Grigoriev I.V."/>
            <person name="Hibbett D.S."/>
            <person name="Martin F."/>
        </authorList>
    </citation>
    <scope>NUCLEOTIDE SEQUENCE [LARGE SCALE GENOMIC DNA]</scope>
    <source>
        <strain evidence="2">Ve08.2h10</strain>
    </source>
</reference>
<dbReference type="InParanoid" id="A0A0D0DHH2"/>
<evidence type="ECO:0000313" key="1">
    <source>
        <dbReference type="EMBL" id="KIK97682.1"/>
    </source>
</evidence>
<evidence type="ECO:0000313" key="2">
    <source>
        <dbReference type="Proteomes" id="UP000054538"/>
    </source>
</evidence>
<accession>A0A0D0DHH2</accession>
<name>A0A0D0DHH2_9AGAM</name>
<sequence>MIRLTSGRIRTEIDCPHARTFQYGSAITGSDNRTCACKLCTQRGRNTEWQPAVWRYDMEAHIDPRHPEYAHPGKPVGLPLPYNIYLSLEISELEERRSGVQHRPPFTLIAPDTINENNLPTAAQSRGQKRAVHLSKAVHSAGEREFLAGAHLVLWNHTTSFEASVY</sequence>
<dbReference type="HOGENOM" id="CLU_118699_0_0_1"/>
<dbReference type="Proteomes" id="UP000054538">
    <property type="component" value="Unassembled WGS sequence"/>
</dbReference>
<dbReference type="OrthoDB" id="2953545at2759"/>
<protein>
    <submittedName>
        <fullName evidence="1">Uncharacterized protein</fullName>
    </submittedName>
</protein>
<gene>
    <name evidence="1" type="ORF">PAXRUDRAFT_824682</name>
</gene>
<proteinExistence type="predicted"/>
<dbReference type="EMBL" id="KN824925">
    <property type="protein sequence ID" value="KIK97682.1"/>
    <property type="molecule type" value="Genomic_DNA"/>
</dbReference>
<dbReference type="AlphaFoldDB" id="A0A0D0DHH2"/>